<feature type="transmembrane region" description="Helical" evidence="5">
    <location>
        <begin position="98"/>
        <end position="115"/>
    </location>
</feature>
<dbReference type="EMBL" id="PRKW01000001">
    <property type="protein sequence ID" value="PPB50992.1"/>
    <property type="molecule type" value="Genomic_DNA"/>
</dbReference>
<keyword evidence="3 5" id="KW-1133">Transmembrane helix</keyword>
<proteinExistence type="predicted"/>
<comment type="subcellular location">
    <subcellularLocation>
        <location evidence="1">Membrane</location>
        <topology evidence="1">Multi-pass membrane protein</topology>
    </subcellularLocation>
</comment>
<evidence type="ECO:0000256" key="4">
    <source>
        <dbReference type="ARBA" id="ARBA00023136"/>
    </source>
</evidence>
<evidence type="ECO:0000256" key="1">
    <source>
        <dbReference type="ARBA" id="ARBA00004141"/>
    </source>
</evidence>
<sequence length="352" mass="37834">MKSSPPMTGHTPSGLFRIPFAVTAAFAVLTALVAVASGLPLRDPEGFLGPSYVRLPLLLAALVLVDMTPSVLRRRTAPGRVVPAAVAELRRRWPKERLVAISVGLLTFYLAYVSYRNMKSFLPFIRDRVTDPLLQASDRWLLGGLQPGDVLQQVLGTGASAHVLSAVYVSYLIFVPVSVAAALVWSRKLSQGAWYVTALSFNWILGALSYYALPSLGPIYVEPRHFTDLPDTAVTALQESLYRNRVSVLSDPHATQSVHGIAAFASLHVSVVFSAALMAHLLRLPRVIRAALWAYLLLTALATVYFGWHYVVDVAAGAALGAVAIRLAAHATRSVESAPPPVAPALATAGRL</sequence>
<dbReference type="CDD" id="cd03386">
    <property type="entry name" value="PAP2_Aur1_like"/>
    <property type="match status" value="1"/>
</dbReference>
<feature type="transmembrane region" description="Helical" evidence="5">
    <location>
        <begin position="258"/>
        <end position="278"/>
    </location>
</feature>
<dbReference type="AlphaFoldDB" id="A0A2S5J2C8"/>
<evidence type="ECO:0000256" key="2">
    <source>
        <dbReference type="ARBA" id="ARBA00022692"/>
    </source>
</evidence>
<dbReference type="GO" id="GO:0016020">
    <property type="term" value="C:membrane"/>
    <property type="evidence" value="ECO:0007669"/>
    <property type="project" value="UniProtKB-SubCell"/>
</dbReference>
<dbReference type="OrthoDB" id="5171662at2"/>
<dbReference type="InterPro" id="IPR026841">
    <property type="entry name" value="Aur1/Ipt1"/>
</dbReference>
<evidence type="ECO:0000313" key="8">
    <source>
        <dbReference type="Proteomes" id="UP000239297"/>
    </source>
</evidence>
<keyword evidence="4 5" id="KW-0472">Membrane</keyword>
<comment type="caution">
    <text evidence="7">The sequence shown here is derived from an EMBL/GenBank/DDBJ whole genome shotgun (WGS) entry which is preliminary data.</text>
</comment>
<feature type="transmembrane region" description="Helical" evidence="5">
    <location>
        <begin position="52"/>
        <end position="72"/>
    </location>
</feature>
<gene>
    <name evidence="7" type="ORF">C4K88_03830</name>
</gene>
<organism evidence="7 8">
    <name type="scientific">Arthrobacter pityocampae</name>
    <dbReference type="NCBI Taxonomy" id="547334"/>
    <lineage>
        <taxon>Bacteria</taxon>
        <taxon>Bacillati</taxon>
        <taxon>Actinomycetota</taxon>
        <taxon>Actinomycetes</taxon>
        <taxon>Micrococcales</taxon>
        <taxon>Micrococcaceae</taxon>
        <taxon>Arthrobacter</taxon>
    </lineage>
</organism>
<feature type="transmembrane region" description="Helical" evidence="5">
    <location>
        <begin position="290"/>
        <end position="308"/>
    </location>
</feature>
<evidence type="ECO:0000256" key="3">
    <source>
        <dbReference type="ARBA" id="ARBA00022989"/>
    </source>
</evidence>
<name>A0A2S5J2C8_9MICC</name>
<keyword evidence="8" id="KW-1185">Reference proteome</keyword>
<reference evidence="7 8" key="1">
    <citation type="journal article" date="2014" name="Int. J. Syst. Evol. Microbiol.">
        <title>Arthrobacter pityocampae sp. nov., isolated from Thaumetopoea pityocampa (Lep., Thaumetopoeidae).</title>
        <authorList>
            <person name="Ince I.A."/>
            <person name="Demirbag Z."/>
            <person name="Kati H."/>
        </authorList>
    </citation>
    <scope>NUCLEOTIDE SEQUENCE [LARGE SCALE GENOMIC DNA]</scope>
    <source>
        <strain evidence="7 8">Tp2</strain>
    </source>
</reference>
<dbReference type="PANTHER" id="PTHR31310:SF7">
    <property type="entry name" value="PA-PHOSPHATASE RELATED-FAMILY PROTEIN DDB_G0268928"/>
    <property type="match status" value="1"/>
</dbReference>
<feature type="transmembrane region" description="Helical" evidence="5">
    <location>
        <begin position="192"/>
        <end position="213"/>
    </location>
</feature>
<evidence type="ECO:0000259" key="6">
    <source>
        <dbReference type="Pfam" id="PF14378"/>
    </source>
</evidence>
<evidence type="ECO:0000313" key="7">
    <source>
        <dbReference type="EMBL" id="PPB50992.1"/>
    </source>
</evidence>
<dbReference type="InterPro" id="IPR052185">
    <property type="entry name" value="IPC_Synthase-Related"/>
</dbReference>
<dbReference type="RefSeq" id="WP_104120254.1">
    <property type="nucleotide sequence ID" value="NZ_PRKW01000001.1"/>
</dbReference>
<dbReference type="PANTHER" id="PTHR31310">
    <property type="match status" value="1"/>
</dbReference>
<dbReference type="Gene3D" id="1.20.144.10">
    <property type="entry name" value="Phosphatidic acid phosphatase type 2/haloperoxidase"/>
    <property type="match status" value="1"/>
</dbReference>
<keyword evidence="2 5" id="KW-0812">Transmembrane</keyword>
<evidence type="ECO:0000256" key="5">
    <source>
        <dbReference type="SAM" id="Phobius"/>
    </source>
</evidence>
<dbReference type="Pfam" id="PF14378">
    <property type="entry name" value="PAP2_3"/>
    <property type="match status" value="1"/>
</dbReference>
<feature type="domain" description="Inositolphosphotransferase Aur1/Ipt1" evidence="6">
    <location>
        <begin position="137"/>
        <end position="326"/>
    </location>
</feature>
<dbReference type="Proteomes" id="UP000239297">
    <property type="component" value="Unassembled WGS sequence"/>
</dbReference>
<accession>A0A2S5J2C8</accession>
<feature type="transmembrane region" description="Helical" evidence="5">
    <location>
        <begin position="163"/>
        <end position="185"/>
    </location>
</feature>
<protein>
    <submittedName>
        <fullName evidence="7">Inositol phosphorylceramide synthase</fullName>
    </submittedName>
</protein>